<accession>A0A380LJ35</accession>
<proteinExistence type="predicted"/>
<keyword evidence="3 5" id="KW-0378">Hydrolase</keyword>
<dbReference type="Proteomes" id="UP000255523">
    <property type="component" value="Unassembled WGS sequence"/>
</dbReference>
<dbReference type="CDD" id="cd22355">
    <property type="entry name" value="Sau3AI_C"/>
    <property type="match status" value="1"/>
</dbReference>
<dbReference type="SUPFAM" id="SSF52980">
    <property type="entry name" value="Restriction endonuclease-like"/>
    <property type="match status" value="2"/>
</dbReference>
<evidence type="ECO:0000259" key="4">
    <source>
        <dbReference type="SMART" id="SM00927"/>
    </source>
</evidence>
<dbReference type="NCBIfam" id="NF040973">
    <property type="entry name" value="restrict_Sau3AI"/>
    <property type="match status" value="1"/>
</dbReference>
<dbReference type="AlphaFoldDB" id="A0A380LJ35"/>
<keyword evidence="1" id="KW-0540">Nuclease</keyword>
<dbReference type="SMART" id="SM00927">
    <property type="entry name" value="MutH"/>
    <property type="match status" value="1"/>
</dbReference>
<evidence type="ECO:0000256" key="1">
    <source>
        <dbReference type="ARBA" id="ARBA00022722"/>
    </source>
</evidence>
<dbReference type="RefSeq" id="WP_022790593.1">
    <property type="nucleotide sequence ID" value="NZ_UHFX01000003.1"/>
</dbReference>
<dbReference type="REBASE" id="429945">
    <property type="entry name" value="Fpl11087ORF46P"/>
</dbReference>
<feature type="domain" description="DNA mismatch repair MutH/Type II restriction enzyme Sau3AI" evidence="4">
    <location>
        <begin position="84"/>
        <end position="184"/>
    </location>
</feature>
<dbReference type="OrthoDB" id="3188707at2"/>
<name>A0A380LJ35_9FIRM</name>
<evidence type="ECO:0000256" key="2">
    <source>
        <dbReference type="ARBA" id="ARBA00022759"/>
    </source>
</evidence>
<dbReference type="InterPro" id="IPR037057">
    <property type="entry name" value="DNA_rep_MutH/T2_RE_sf"/>
</dbReference>
<evidence type="ECO:0000313" key="6">
    <source>
        <dbReference type="Proteomes" id="UP000255523"/>
    </source>
</evidence>
<dbReference type="GeneID" id="77461050"/>
<reference evidence="5 6" key="1">
    <citation type="submission" date="2018-06" db="EMBL/GenBank/DDBJ databases">
        <authorList>
            <consortium name="Pathogen Informatics"/>
            <person name="Doyle S."/>
        </authorList>
    </citation>
    <scope>NUCLEOTIDE SEQUENCE [LARGE SCALE GENOMIC DNA]</scope>
    <source>
        <strain evidence="5 6">NCTC11087</strain>
    </source>
</reference>
<sequence>MLFDYDNKDKDSIYRYAKRLEGMTFREIVDAYNESPIKQYEDMHITDSSRIRESITPYMAPNYIYNPSAKGQLGGLLENCYFGYKPNSEQEADFSNVGIELKQTPIDKTKKGELRAGERLSITNISFDSPIEESFYQSHLWNKIKMILLVQYIRNKSVDRLDYRISFVNFFSPPEKDLMIIRQDYEKINDKIKAGKAHELSESDTLYLGAATKGATAQKSMVPQYYGDHTLAKKRNYCYKQKYMNYVLHEYILKNNVPCEPIIQENELHDTTFEKLITSKIGKYIGMSDKELCKLFDVPYTNNKAQWNTLSFKMLGITGNHAEEFVKAGIEVKTIRIEANGKIRENMSFAPFKFKELVKEEWETSTIHEYFDTTRFFFVLFKKDGDDYVLEKSMFWNMPYQDLNDTVYSGWRAIQDKIKQGISFRLKKKSNGEKEVENDLPKAKDNPIIHIRPHAQKSAYLIHGLYTYGNIDRDADELPNGDYMTRQSFWLNKKYIINQINGDCDE</sequence>
<gene>
    <name evidence="5" type="primary">mutH</name>
    <name evidence="5" type="ORF">NCTC11087_00047</name>
</gene>
<dbReference type="CDD" id="cd22356">
    <property type="entry name" value="Sau3AI_N-like"/>
    <property type="match status" value="1"/>
</dbReference>
<dbReference type="InterPro" id="IPR011337">
    <property type="entry name" value="DNA_rep_MutH/RE_typeII_Sau3AI"/>
</dbReference>
<dbReference type="InterPro" id="IPR011335">
    <property type="entry name" value="Restrct_endonuc-II-like"/>
</dbReference>
<keyword evidence="2" id="KW-0255">Endonuclease</keyword>
<dbReference type="GO" id="GO:0003677">
    <property type="term" value="F:DNA binding"/>
    <property type="evidence" value="ECO:0007669"/>
    <property type="project" value="InterPro"/>
</dbReference>
<dbReference type="Pfam" id="PF02976">
    <property type="entry name" value="MutH"/>
    <property type="match status" value="2"/>
</dbReference>
<keyword evidence="6" id="KW-1185">Reference proteome</keyword>
<protein>
    <submittedName>
        <fullName evidence="5">DNA mismatch repair protein</fullName>
        <ecNumber evidence="5">3.1.21.4</ecNumber>
    </submittedName>
</protein>
<organism evidence="5 6">
    <name type="scientific">Faecalicoccus pleomorphus</name>
    <dbReference type="NCBI Taxonomy" id="1323"/>
    <lineage>
        <taxon>Bacteria</taxon>
        <taxon>Bacillati</taxon>
        <taxon>Bacillota</taxon>
        <taxon>Erysipelotrichia</taxon>
        <taxon>Erysipelotrichales</taxon>
        <taxon>Erysipelotrichaceae</taxon>
        <taxon>Faecalicoccus</taxon>
    </lineage>
</organism>
<dbReference type="Gene3D" id="3.40.600.10">
    <property type="entry name" value="DNA mismatch repair MutH/Restriction endonuclease, type II"/>
    <property type="match status" value="2"/>
</dbReference>
<dbReference type="GO" id="GO:0009036">
    <property type="term" value="F:type II site-specific deoxyribonuclease activity"/>
    <property type="evidence" value="ECO:0007669"/>
    <property type="project" value="UniProtKB-EC"/>
</dbReference>
<dbReference type="EC" id="3.1.21.4" evidence="5"/>
<dbReference type="EMBL" id="UHFX01000003">
    <property type="protein sequence ID" value="SUO03195.1"/>
    <property type="molecule type" value="Genomic_DNA"/>
</dbReference>
<evidence type="ECO:0000313" key="5">
    <source>
        <dbReference type="EMBL" id="SUO03195.1"/>
    </source>
</evidence>
<evidence type="ECO:0000256" key="3">
    <source>
        <dbReference type="ARBA" id="ARBA00022801"/>
    </source>
</evidence>